<evidence type="ECO:0000259" key="5">
    <source>
        <dbReference type="PROSITE" id="PS51123"/>
    </source>
</evidence>
<evidence type="ECO:0000256" key="2">
    <source>
        <dbReference type="ARBA" id="ARBA00023136"/>
    </source>
</evidence>
<dbReference type="Pfam" id="PF00691">
    <property type="entry name" value="OmpA"/>
    <property type="match status" value="1"/>
</dbReference>
<dbReference type="SUPFAM" id="SSF82171">
    <property type="entry name" value="DPP6 N-terminal domain-like"/>
    <property type="match status" value="1"/>
</dbReference>
<keyword evidence="2 4" id="KW-0472">Membrane</keyword>
<protein>
    <submittedName>
        <fullName evidence="6">OmpA family protein</fullName>
    </submittedName>
</protein>
<dbReference type="Gene3D" id="3.30.1330.60">
    <property type="entry name" value="OmpA-like domain"/>
    <property type="match status" value="1"/>
</dbReference>
<dbReference type="Gene3D" id="1.25.40.10">
    <property type="entry name" value="Tetratricopeptide repeat domain"/>
    <property type="match status" value="1"/>
</dbReference>
<dbReference type="Proteomes" id="UP000488936">
    <property type="component" value="Unassembled WGS sequence"/>
</dbReference>
<dbReference type="PROSITE" id="PS51123">
    <property type="entry name" value="OMPA_2"/>
    <property type="match status" value="1"/>
</dbReference>
<comment type="subcellular location">
    <subcellularLocation>
        <location evidence="1">Cell outer membrane</location>
    </subcellularLocation>
</comment>
<keyword evidence="7" id="KW-1185">Reference proteome</keyword>
<dbReference type="InterPro" id="IPR011659">
    <property type="entry name" value="WD40"/>
</dbReference>
<comment type="caution">
    <text evidence="6">The sequence shown here is derived from an EMBL/GenBank/DDBJ whole genome shotgun (WGS) entry which is preliminary data.</text>
</comment>
<dbReference type="InterPro" id="IPR036737">
    <property type="entry name" value="OmpA-like_sf"/>
</dbReference>
<dbReference type="PANTHER" id="PTHR30329:SF21">
    <property type="entry name" value="LIPOPROTEIN YIAD-RELATED"/>
    <property type="match status" value="1"/>
</dbReference>
<dbReference type="CDD" id="cd07185">
    <property type="entry name" value="OmpA_C-like"/>
    <property type="match status" value="1"/>
</dbReference>
<dbReference type="Pfam" id="PF07676">
    <property type="entry name" value="PD40"/>
    <property type="match status" value="1"/>
</dbReference>
<dbReference type="InterPro" id="IPR006665">
    <property type="entry name" value="OmpA-like"/>
</dbReference>
<gene>
    <name evidence="6" type="ORF">GJV77_13510</name>
</gene>
<dbReference type="SUPFAM" id="SSF48452">
    <property type="entry name" value="TPR-like"/>
    <property type="match status" value="1"/>
</dbReference>
<evidence type="ECO:0000256" key="4">
    <source>
        <dbReference type="PROSITE-ProRule" id="PRU00473"/>
    </source>
</evidence>
<dbReference type="GO" id="GO:0009279">
    <property type="term" value="C:cell outer membrane"/>
    <property type="evidence" value="ECO:0007669"/>
    <property type="project" value="UniProtKB-SubCell"/>
</dbReference>
<evidence type="ECO:0000313" key="7">
    <source>
        <dbReference type="Proteomes" id="UP000488936"/>
    </source>
</evidence>
<evidence type="ECO:0000256" key="1">
    <source>
        <dbReference type="ARBA" id="ARBA00004442"/>
    </source>
</evidence>
<dbReference type="PRINTS" id="PR01021">
    <property type="entry name" value="OMPADOMAIN"/>
</dbReference>
<dbReference type="SUPFAM" id="SSF103088">
    <property type="entry name" value="OmpA-like"/>
    <property type="match status" value="1"/>
</dbReference>
<name>A0A7K1GPW7_9FLAO</name>
<sequence>MNRKLFTIGLGTLLFLGQLTDGYSQIRQEKKAERQTEQFAYSKAIDTYQNIIEKGRGNALVYVKLADAYYFNAKLADAFTWYDKYFSELNDQTAEPEHYFRYAQTLKAVGQQDKATTYLNQWIQEFATEQEAKYYKMGLVLDKEFKKPVELTPSSFNSQESDYGTAVVEGQVVFTSSRQLSKQAKEIDPWTNQPYTSLYKASLADQSQVTALTIEGELSTINYSSAVFSKDGQVMFFTANNRREKGKKRYNKNNSAVLKVYKASKLGDGMWGKVEELSINSDDFNTAHPSLSSNQQYLYFSSDRPGGYGQSDIYKVALENLTPTGEVANLGGAINTSGRETYPYVEAENLYFSSDARLGFGGLDIFKVENLSQVTDQLAKVVNLGEQFNSEFDDFAYYQTSKSTGYLSSNRPSELGLDNVYYFSICSAMFKGALLDKQSLSGIGNGTLELLDNSKVKVGEIQANDLGEFSTEDVNCGQTYWVNVSAEGYNSEILQISIDKVNPIVDKDIHLTKIIIKKPWEDLRFDPIYFGFDKSGIREDDEVVLEQIKTLLETYPEISIVIEAHTDSRGSKAYNIGLSDRRAKKAATWFTNRGIEAHRVKTKAMGESQLLNDCDGSKPCKASEHALNRRGEFKIIEN</sequence>
<accession>A0A7K1GPW7</accession>
<evidence type="ECO:0000313" key="6">
    <source>
        <dbReference type="EMBL" id="MTH30896.1"/>
    </source>
</evidence>
<dbReference type="RefSeq" id="WP_155036868.1">
    <property type="nucleotide sequence ID" value="NZ_JBHTIG010000009.1"/>
</dbReference>
<dbReference type="OrthoDB" id="9809364at2"/>
<feature type="domain" description="OmpA-like" evidence="5">
    <location>
        <begin position="518"/>
        <end position="638"/>
    </location>
</feature>
<dbReference type="AlphaFoldDB" id="A0A7K1GPW7"/>
<dbReference type="PANTHER" id="PTHR30329">
    <property type="entry name" value="STATOR ELEMENT OF FLAGELLAR MOTOR COMPLEX"/>
    <property type="match status" value="1"/>
</dbReference>
<keyword evidence="3" id="KW-0998">Cell outer membrane</keyword>
<proteinExistence type="predicted"/>
<dbReference type="InterPro" id="IPR050330">
    <property type="entry name" value="Bact_OuterMem_StrucFunc"/>
</dbReference>
<dbReference type="InterPro" id="IPR011990">
    <property type="entry name" value="TPR-like_helical_dom_sf"/>
</dbReference>
<reference evidence="6 7" key="1">
    <citation type="journal article" date="2006" name="Int. J. Syst. Evol. Microbiol.">
        <title>Myroides pelagicus sp. nov., isolated from seawater in Thailand.</title>
        <authorList>
            <person name="Yoon J."/>
            <person name="Maneerat S."/>
            <person name="Kawai F."/>
            <person name="Yokota A."/>
        </authorList>
    </citation>
    <scope>NUCLEOTIDE SEQUENCE [LARGE SCALE GENOMIC DNA]</scope>
    <source>
        <strain evidence="6 7">SM1T</strain>
    </source>
</reference>
<evidence type="ECO:0000256" key="3">
    <source>
        <dbReference type="ARBA" id="ARBA00023237"/>
    </source>
</evidence>
<organism evidence="6 7">
    <name type="scientific">Myroides pelagicus</name>
    <dbReference type="NCBI Taxonomy" id="270914"/>
    <lineage>
        <taxon>Bacteria</taxon>
        <taxon>Pseudomonadati</taxon>
        <taxon>Bacteroidota</taxon>
        <taxon>Flavobacteriia</taxon>
        <taxon>Flavobacteriales</taxon>
        <taxon>Flavobacteriaceae</taxon>
        <taxon>Myroides</taxon>
    </lineage>
</organism>
<dbReference type="InterPro" id="IPR006664">
    <property type="entry name" value="OMP_bac"/>
</dbReference>
<dbReference type="EMBL" id="WMJY01000047">
    <property type="protein sequence ID" value="MTH30896.1"/>
    <property type="molecule type" value="Genomic_DNA"/>
</dbReference>